<dbReference type="InterPro" id="IPR013149">
    <property type="entry name" value="ADH-like_C"/>
</dbReference>
<reference evidence="1 2" key="1">
    <citation type="submission" date="2017-09" db="EMBL/GenBank/DDBJ databases">
        <authorList>
            <person name="Ehlers B."/>
            <person name="Leendertz F.H."/>
        </authorList>
    </citation>
    <scope>NUCLEOTIDE SEQUENCE [LARGE SCALE GENOMIC DNA]</scope>
    <source>
        <strain evidence="1 2">DJ-1</strain>
    </source>
</reference>
<dbReference type="SMART" id="SM00829">
    <property type="entry name" value="PKS_ER"/>
    <property type="match status" value="1"/>
</dbReference>
<dbReference type="AlphaFoldDB" id="A0A0B5KF17"/>
<comment type="caution">
    <text evidence="1">The sequence shown here is derived from an EMBL/GenBank/DDBJ whole genome shotgun (WGS) entry which is preliminary data.</text>
</comment>
<dbReference type="InterPro" id="IPR011032">
    <property type="entry name" value="GroES-like_sf"/>
</dbReference>
<gene>
    <name evidence="1" type="ORF">CMV24_25425</name>
</gene>
<dbReference type="KEGG" id="ppj:RK21_01209"/>
<dbReference type="EMBL" id="NTME01000040">
    <property type="protein sequence ID" value="PBJ92715.1"/>
    <property type="molecule type" value="Genomic_DNA"/>
</dbReference>
<protein>
    <submittedName>
        <fullName evidence="1">Alcohol dehydrogenase</fullName>
    </submittedName>
</protein>
<dbReference type="PANTHER" id="PTHR43677:SF4">
    <property type="entry name" value="QUINONE OXIDOREDUCTASE-LIKE PROTEIN 2"/>
    <property type="match status" value="1"/>
</dbReference>
<dbReference type="Proteomes" id="UP000218102">
    <property type="component" value="Unassembled WGS sequence"/>
</dbReference>
<dbReference type="SUPFAM" id="SSF51735">
    <property type="entry name" value="NAD(P)-binding Rossmann-fold domains"/>
    <property type="match status" value="1"/>
</dbReference>
<evidence type="ECO:0000313" key="2">
    <source>
        <dbReference type="Proteomes" id="UP000218102"/>
    </source>
</evidence>
<dbReference type="PANTHER" id="PTHR43677">
    <property type="entry name" value="SHORT-CHAIN DEHYDROGENASE/REDUCTASE"/>
    <property type="match status" value="1"/>
</dbReference>
<accession>A0A0B5KF17</accession>
<dbReference type="RefSeq" id="WP_041505793.1">
    <property type="nucleotide sequence ID" value="NZ_CP010359.1"/>
</dbReference>
<dbReference type="Gene3D" id="3.40.50.720">
    <property type="entry name" value="NAD(P)-binding Rossmann-like Domain"/>
    <property type="match status" value="1"/>
</dbReference>
<name>A0A0B5KF17_PSEDL</name>
<dbReference type="InterPro" id="IPR051397">
    <property type="entry name" value="Zn-ADH-like_protein"/>
</dbReference>
<evidence type="ECO:0000313" key="1">
    <source>
        <dbReference type="EMBL" id="PBJ92715.1"/>
    </source>
</evidence>
<organism evidence="1 2">
    <name type="scientific">Pseudomonas plecoglossicida</name>
    <dbReference type="NCBI Taxonomy" id="70775"/>
    <lineage>
        <taxon>Bacteria</taxon>
        <taxon>Pseudomonadati</taxon>
        <taxon>Pseudomonadota</taxon>
        <taxon>Gammaproteobacteria</taxon>
        <taxon>Pseudomonadales</taxon>
        <taxon>Pseudomonadaceae</taxon>
        <taxon>Pseudomonas</taxon>
    </lineage>
</organism>
<dbReference type="InterPro" id="IPR020843">
    <property type="entry name" value="ER"/>
</dbReference>
<dbReference type="SUPFAM" id="SSF50129">
    <property type="entry name" value="GroES-like"/>
    <property type="match status" value="1"/>
</dbReference>
<dbReference type="Gene3D" id="3.90.180.10">
    <property type="entry name" value="Medium-chain alcohol dehydrogenases, catalytic domain"/>
    <property type="match status" value="1"/>
</dbReference>
<proteinExistence type="predicted"/>
<sequence length="308" mass="32741">MRAAIISERNALPQVREFNEPQAQDGAVLIDVDTAGLGGWDVLGAYRLGVEYPCVIRGEGVGRAPDGRRVYFGERSVLPYGAWAERTLVPQAEVWNVPDDVDDKTAISMGIAATGAIVPLEKAEIQKGEKVLVLGATGTLGQIALQLARGMGAGKVVGAARSQEALGRLKSRGIADEVVTLGGSDDVDALKDAAAGGFDVVLDLVCGQPLLTSLKATNWGARIMTIGTGAGRQLNLDIADLLFRSLSCIGTGQRPPADREQIWLRLLKIARAQQIHVDYLDFTLDQAAEAWAAQIDGPHAKITATIRR</sequence>
<dbReference type="Pfam" id="PF00107">
    <property type="entry name" value="ADH_zinc_N"/>
    <property type="match status" value="1"/>
</dbReference>
<dbReference type="InterPro" id="IPR036291">
    <property type="entry name" value="NAD(P)-bd_dom_sf"/>
</dbReference>
<dbReference type="GO" id="GO:0016491">
    <property type="term" value="F:oxidoreductase activity"/>
    <property type="evidence" value="ECO:0007669"/>
    <property type="project" value="InterPro"/>
</dbReference>